<protein>
    <recommendedName>
        <fullName evidence="3">VCBS repeat-containing protein</fullName>
    </recommendedName>
</protein>
<dbReference type="AlphaFoldDB" id="A0AA40EGA3"/>
<reference evidence="1" key="1">
    <citation type="submission" date="2023-06" db="EMBL/GenBank/DDBJ databases">
        <title>Genome-scale phylogeny and comparative genomics of the fungal order Sordariales.</title>
        <authorList>
            <consortium name="Lawrence Berkeley National Laboratory"/>
            <person name="Hensen N."/>
            <person name="Bonometti L."/>
            <person name="Westerberg I."/>
            <person name="Brannstrom I.O."/>
            <person name="Guillou S."/>
            <person name="Cros-Aarteil S."/>
            <person name="Calhoun S."/>
            <person name="Haridas S."/>
            <person name="Kuo A."/>
            <person name="Mondo S."/>
            <person name="Pangilinan J."/>
            <person name="Riley R."/>
            <person name="Labutti K."/>
            <person name="Andreopoulos B."/>
            <person name="Lipzen A."/>
            <person name="Chen C."/>
            <person name="Yanf M."/>
            <person name="Daum C."/>
            <person name="Ng V."/>
            <person name="Clum A."/>
            <person name="Steindorff A."/>
            <person name="Ohm R."/>
            <person name="Martin F."/>
            <person name="Silar P."/>
            <person name="Natvig D."/>
            <person name="Lalanne C."/>
            <person name="Gautier V."/>
            <person name="Ament-Velasquez S.L."/>
            <person name="Kruys A."/>
            <person name="Hutchinson M.I."/>
            <person name="Powell A.J."/>
            <person name="Barry K."/>
            <person name="Miller A.N."/>
            <person name="Grigoriev I.V."/>
            <person name="Debuchy R."/>
            <person name="Gladieux P."/>
            <person name="Thoren M.H."/>
            <person name="Johannesson H."/>
        </authorList>
    </citation>
    <scope>NUCLEOTIDE SEQUENCE</scope>
    <source>
        <strain evidence="1">CBS 540.89</strain>
    </source>
</reference>
<keyword evidence="2" id="KW-1185">Reference proteome</keyword>
<evidence type="ECO:0008006" key="3">
    <source>
        <dbReference type="Google" id="ProtNLM"/>
    </source>
</evidence>
<feature type="non-terminal residue" evidence="1">
    <location>
        <position position="1"/>
    </location>
</feature>
<comment type="caution">
    <text evidence="1">The sequence shown here is derived from an EMBL/GenBank/DDBJ whole genome shotgun (WGS) entry which is preliminary data.</text>
</comment>
<sequence length="152" mass="16824">GKEGEMYANIHSPPEWGQDVMIDLTNDPEPRVGMHLADWNGDGRCDVLVQDKATGTLRLFENQFDAARNVISFVDRGLMTGSVCAEGWGLSVFDRGMRLADIDDDKRADILCLEKDGGITGWLNRAEGPEDIGQVKLSEGWDRANTYSICEC</sequence>
<dbReference type="InterPro" id="IPR028994">
    <property type="entry name" value="Integrin_alpha_N"/>
</dbReference>
<gene>
    <name evidence="1" type="ORF">B0T21DRAFT_288137</name>
</gene>
<dbReference type="SUPFAM" id="SSF69318">
    <property type="entry name" value="Integrin alpha N-terminal domain"/>
    <property type="match status" value="1"/>
</dbReference>
<proteinExistence type="predicted"/>
<accession>A0AA40EGA3</accession>
<dbReference type="Proteomes" id="UP001172159">
    <property type="component" value="Unassembled WGS sequence"/>
</dbReference>
<evidence type="ECO:0000313" key="2">
    <source>
        <dbReference type="Proteomes" id="UP001172159"/>
    </source>
</evidence>
<evidence type="ECO:0000313" key="1">
    <source>
        <dbReference type="EMBL" id="KAK0736551.1"/>
    </source>
</evidence>
<name>A0AA40EGA3_9PEZI</name>
<organism evidence="1 2">
    <name type="scientific">Apiosordaria backusii</name>
    <dbReference type="NCBI Taxonomy" id="314023"/>
    <lineage>
        <taxon>Eukaryota</taxon>
        <taxon>Fungi</taxon>
        <taxon>Dikarya</taxon>
        <taxon>Ascomycota</taxon>
        <taxon>Pezizomycotina</taxon>
        <taxon>Sordariomycetes</taxon>
        <taxon>Sordariomycetidae</taxon>
        <taxon>Sordariales</taxon>
        <taxon>Lasiosphaeriaceae</taxon>
        <taxon>Apiosordaria</taxon>
    </lineage>
</organism>
<dbReference type="EMBL" id="JAUKTV010000006">
    <property type="protein sequence ID" value="KAK0736551.1"/>
    <property type="molecule type" value="Genomic_DNA"/>
</dbReference>